<name>A0AAQ3QGE6_9LILI</name>
<dbReference type="EMBL" id="CP136895">
    <property type="protein sequence ID" value="WOL10064.1"/>
    <property type="molecule type" value="Genomic_DNA"/>
</dbReference>
<sequence length="508" mass="57051">MEKLEAAVKEVREAYESGRTRSLSWRRTQLAALRRLLYEREDDIFIALKEDLGKHQAEAYRDEAFDAPCWILLCLLMRSLFDFDFDIDFSCSGLPQVGILIKSVNLALEDLKKWMAPVKISLPLIAFPSTAEIVPEPLGVVLIFSSWNFPIGLSLEPLIGAISAGNAVFLKPSELAPSSANFLLNIIPKYLDNKAVKVIQGGQEVGEKLLDQKWDKIFFTGSPHVARIVMTAAAKHLTPVALELGGKCPAIVDSIAGERNRKVAVQRIVGGKWVSCSGQACISVDYILVEEKFAPTLVELLKATLRKFFPNSDFLSRIINEQHFHRLSNLIKDPSVANTIVHGGSIDYEKLFIEPTILLDPPLDSEIMTGEIFGPLLPIITVKNIEDSIAFIRARPKPLVIYAFTQNNKLKSRIEAETSSGSLTINDTMTQFAFDTLPFGGVGASGFGQYHGKFSFDMFSHKKPVLRRSFLMEYSFRYPAWHEWKLPFLRSVYHFDYFSLVLRMLGLK</sequence>
<proteinExistence type="inferred from homology"/>
<evidence type="ECO:0000313" key="8">
    <source>
        <dbReference type="EMBL" id="WOL10064.1"/>
    </source>
</evidence>
<dbReference type="Proteomes" id="UP001327560">
    <property type="component" value="Chromosome 6"/>
</dbReference>
<dbReference type="FunFam" id="3.40.605.10:FF:000004">
    <property type="entry name" value="Aldehyde dehydrogenase"/>
    <property type="match status" value="1"/>
</dbReference>
<dbReference type="FunFam" id="3.40.309.10:FF:000003">
    <property type="entry name" value="Aldehyde dehydrogenase"/>
    <property type="match status" value="1"/>
</dbReference>
<dbReference type="GO" id="GO:0004029">
    <property type="term" value="F:aldehyde dehydrogenase (NAD+) activity"/>
    <property type="evidence" value="ECO:0007669"/>
    <property type="project" value="UniProtKB-EC"/>
</dbReference>
<dbReference type="Gene3D" id="3.40.605.10">
    <property type="entry name" value="Aldehyde Dehydrogenase, Chain A, domain 1"/>
    <property type="match status" value="2"/>
</dbReference>
<dbReference type="PANTHER" id="PTHR43570">
    <property type="entry name" value="ALDEHYDE DEHYDROGENASE"/>
    <property type="match status" value="1"/>
</dbReference>
<dbReference type="GO" id="GO:0006081">
    <property type="term" value="P:aldehyde metabolic process"/>
    <property type="evidence" value="ECO:0007669"/>
    <property type="project" value="InterPro"/>
</dbReference>
<dbReference type="PANTHER" id="PTHR43570:SF17">
    <property type="entry name" value="ALDEHYDE DEHYDROGENASE FAMILY 3 MEMBER F1"/>
    <property type="match status" value="1"/>
</dbReference>
<dbReference type="Pfam" id="PF00171">
    <property type="entry name" value="Aldedh"/>
    <property type="match status" value="1"/>
</dbReference>
<protein>
    <recommendedName>
        <fullName evidence="5">Aldehyde dehydrogenase</fullName>
    </recommendedName>
</protein>
<feature type="active site" evidence="6">
    <location>
        <position position="281"/>
    </location>
</feature>
<dbReference type="GO" id="GO:0009737">
    <property type="term" value="P:response to abscisic acid"/>
    <property type="evidence" value="ECO:0007669"/>
    <property type="project" value="UniProtKB-ARBA"/>
</dbReference>
<evidence type="ECO:0000256" key="3">
    <source>
        <dbReference type="ARBA" id="ARBA00023027"/>
    </source>
</evidence>
<comment type="similarity">
    <text evidence="1 5">Belongs to the aldehyde dehydrogenase family.</text>
</comment>
<feature type="active site" evidence="6">
    <location>
        <position position="243"/>
    </location>
</feature>
<dbReference type="InterPro" id="IPR012394">
    <property type="entry name" value="Aldehyde_DH_NAD(P)"/>
</dbReference>
<dbReference type="InterPro" id="IPR016161">
    <property type="entry name" value="Ald_DH/histidinol_DH"/>
</dbReference>
<dbReference type="AlphaFoldDB" id="A0AAQ3QGE6"/>
<keyword evidence="9" id="KW-1185">Reference proteome</keyword>
<evidence type="ECO:0000256" key="6">
    <source>
        <dbReference type="PIRSR" id="PIRSR036492-1"/>
    </source>
</evidence>
<evidence type="ECO:0000256" key="1">
    <source>
        <dbReference type="ARBA" id="ARBA00009986"/>
    </source>
</evidence>
<dbReference type="InterPro" id="IPR015590">
    <property type="entry name" value="Aldehyde_DH_dom"/>
</dbReference>
<evidence type="ECO:0000256" key="4">
    <source>
        <dbReference type="ARBA" id="ARBA00049194"/>
    </source>
</evidence>
<evidence type="ECO:0000313" key="9">
    <source>
        <dbReference type="Proteomes" id="UP001327560"/>
    </source>
</evidence>
<feature type="domain" description="Aldehyde dehydrogenase" evidence="7">
    <location>
        <begin position="130"/>
        <end position="463"/>
    </location>
</feature>
<dbReference type="PIRSF" id="PIRSF036492">
    <property type="entry name" value="ALDH"/>
    <property type="match status" value="1"/>
</dbReference>
<keyword evidence="2 5" id="KW-0560">Oxidoreductase</keyword>
<keyword evidence="3" id="KW-0520">NAD</keyword>
<accession>A0AAQ3QGE6</accession>
<organism evidence="8 9">
    <name type="scientific">Canna indica</name>
    <name type="common">Indian-shot</name>
    <dbReference type="NCBI Taxonomy" id="4628"/>
    <lineage>
        <taxon>Eukaryota</taxon>
        <taxon>Viridiplantae</taxon>
        <taxon>Streptophyta</taxon>
        <taxon>Embryophyta</taxon>
        <taxon>Tracheophyta</taxon>
        <taxon>Spermatophyta</taxon>
        <taxon>Magnoliopsida</taxon>
        <taxon>Liliopsida</taxon>
        <taxon>Zingiberales</taxon>
        <taxon>Cannaceae</taxon>
        <taxon>Canna</taxon>
    </lineage>
</organism>
<dbReference type="GO" id="GO:0005737">
    <property type="term" value="C:cytoplasm"/>
    <property type="evidence" value="ECO:0007669"/>
    <property type="project" value="TreeGrafter"/>
</dbReference>
<evidence type="ECO:0000256" key="5">
    <source>
        <dbReference type="PIRNR" id="PIRNR036492"/>
    </source>
</evidence>
<dbReference type="InterPro" id="IPR016163">
    <property type="entry name" value="Ald_DH_C"/>
</dbReference>
<gene>
    <name evidence="8" type="ORF">Cni_G18818</name>
</gene>
<evidence type="ECO:0000256" key="2">
    <source>
        <dbReference type="ARBA" id="ARBA00023002"/>
    </source>
</evidence>
<dbReference type="SUPFAM" id="SSF53720">
    <property type="entry name" value="ALDH-like"/>
    <property type="match status" value="1"/>
</dbReference>
<comment type="catalytic activity">
    <reaction evidence="4">
        <text>an aldehyde + NAD(+) + H2O = a carboxylate + NADH + 2 H(+)</text>
        <dbReference type="Rhea" id="RHEA:16185"/>
        <dbReference type="ChEBI" id="CHEBI:15377"/>
        <dbReference type="ChEBI" id="CHEBI:15378"/>
        <dbReference type="ChEBI" id="CHEBI:17478"/>
        <dbReference type="ChEBI" id="CHEBI:29067"/>
        <dbReference type="ChEBI" id="CHEBI:57540"/>
        <dbReference type="ChEBI" id="CHEBI:57945"/>
        <dbReference type="EC" id="1.2.1.3"/>
    </reaction>
</comment>
<dbReference type="Gene3D" id="3.40.309.10">
    <property type="entry name" value="Aldehyde Dehydrogenase, Chain A, domain 2"/>
    <property type="match status" value="1"/>
</dbReference>
<dbReference type="InterPro" id="IPR016162">
    <property type="entry name" value="Ald_DH_N"/>
</dbReference>
<evidence type="ECO:0000259" key="7">
    <source>
        <dbReference type="Pfam" id="PF00171"/>
    </source>
</evidence>
<reference evidence="8 9" key="1">
    <citation type="submission" date="2023-10" db="EMBL/GenBank/DDBJ databases">
        <title>Chromosome-scale genome assembly provides insights into flower coloration mechanisms of Canna indica.</title>
        <authorList>
            <person name="Li C."/>
        </authorList>
    </citation>
    <scope>NUCLEOTIDE SEQUENCE [LARGE SCALE GENOMIC DNA]</scope>
    <source>
        <tissue evidence="8">Flower</tissue>
    </source>
</reference>